<keyword evidence="4" id="KW-1185">Reference proteome</keyword>
<reference evidence="3 4" key="1">
    <citation type="journal article" date="2016" name="Nat. Commun.">
        <title>Extremotolerant tardigrade genome and improved radiotolerance of human cultured cells by tardigrade-unique protein.</title>
        <authorList>
            <person name="Hashimoto T."/>
            <person name="Horikawa D.D."/>
            <person name="Saito Y."/>
            <person name="Kuwahara H."/>
            <person name="Kozuka-Hata H."/>
            <person name="Shin-I T."/>
            <person name="Minakuchi Y."/>
            <person name="Ohishi K."/>
            <person name="Motoyama A."/>
            <person name="Aizu T."/>
            <person name="Enomoto A."/>
            <person name="Kondo K."/>
            <person name="Tanaka S."/>
            <person name="Hara Y."/>
            <person name="Koshikawa S."/>
            <person name="Sagara H."/>
            <person name="Miura T."/>
            <person name="Yokobori S."/>
            <person name="Miyagawa K."/>
            <person name="Suzuki Y."/>
            <person name="Kubo T."/>
            <person name="Oyama M."/>
            <person name="Kohara Y."/>
            <person name="Fujiyama A."/>
            <person name="Arakawa K."/>
            <person name="Katayama T."/>
            <person name="Toyoda A."/>
            <person name="Kunieda T."/>
        </authorList>
    </citation>
    <scope>NUCLEOTIDE SEQUENCE [LARGE SCALE GENOMIC DNA]</scope>
    <source>
        <strain evidence="3 4">YOKOZUNA-1</strain>
    </source>
</reference>
<accession>A0A1D1VPM7</accession>
<evidence type="ECO:0000313" key="4">
    <source>
        <dbReference type="Proteomes" id="UP000186922"/>
    </source>
</evidence>
<organism evidence="3 4">
    <name type="scientific">Ramazzottius varieornatus</name>
    <name type="common">Water bear</name>
    <name type="synonym">Tardigrade</name>
    <dbReference type="NCBI Taxonomy" id="947166"/>
    <lineage>
        <taxon>Eukaryota</taxon>
        <taxon>Metazoa</taxon>
        <taxon>Ecdysozoa</taxon>
        <taxon>Tardigrada</taxon>
        <taxon>Eutardigrada</taxon>
        <taxon>Parachela</taxon>
        <taxon>Hypsibioidea</taxon>
        <taxon>Ramazzottiidae</taxon>
        <taxon>Ramazzottius</taxon>
    </lineage>
</organism>
<feature type="domain" description="DUF7164" evidence="2">
    <location>
        <begin position="74"/>
        <end position="417"/>
    </location>
</feature>
<dbReference type="Pfam" id="PF23741">
    <property type="entry name" value="DUF7164"/>
    <property type="match status" value="1"/>
</dbReference>
<gene>
    <name evidence="3" type="primary">RvY_12352-1</name>
    <name evidence="3" type="synonym">RvY_12352.1</name>
    <name evidence="3" type="ORF">RvY_12352</name>
</gene>
<evidence type="ECO:0000256" key="1">
    <source>
        <dbReference type="SAM" id="Phobius"/>
    </source>
</evidence>
<dbReference type="Proteomes" id="UP000186922">
    <property type="component" value="Unassembled WGS sequence"/>
</dbReference>
<protein>
    <recommendedName>
        <fullName evidence="2">DUF7164 domain-containing protein</fullName>
    </recommendedName>
</protein>
<keyword evidence="1" id="KW-1133">Transmembrane helix</keyword>
<keyword evidence="1" id="KW-0472">Membrane</keyword>
<comment type="caution">
    <text evidence="3">The sequence shown here is derived from an EMBL/GenBank/DDBJ whole genome shotgun (WGS) entry which is preliminary data.</text>
</comment>
<evidence type="ECO:0000259" key="2">
    <source>
        <dbReference type="Pfam" id="PF23741"/>
    </source>
</evidence>
<dbReference type="OrthoDB" id="330499at2759"/>
<evidence type="ECO:0000313" key="3">
    <source>
        <dbReference type="EMBL" id="GAV01678.1"/>
    </source>
</evidence>
<feature type="transmembrane region" description="Helical" evidence="1">
    <location>
        <begin position="15"/>
        <end position="37"/>
    </location>
</feature>
<name>A0A1D1VPM7_RAMVA</name>
<sequence>MWNILKFKPVKRTGFWTIVQGCLFAIAALISVMTIMTTRSNLANRMMLTDTSHDPGPAEATCVFDSLETARTRPLLRAVVAYFSVSQTAVYFDQLKWCMRSLLEIATTEPALWRTDLIIYIENVTIPDLLDLGCSTTPRQNASEPFKCLLVEYERVQDRVLSANATEYERNLHEQMKEYPFIDSIYALVEHASTYSNYDYVVRSDLDVFFPPAFSHWIPPNCAFVTGNGAYSDPYNMEKLAMVANYSGIHFNTTIWNIGSTWIGSPHLIAKVAARTVHWMIHLSKNEFAPKQRTSAWWSMALLWPEWHYGVVLLYGGHLAVNEVLQSGKQHPFLKLDLDHPTTSTANCTLNGPIHLHTYQNHDYFSKYVFSSRLYNETYSLPSVLNSTRCCDYAGYMAADSLNMTCAELKTRLRTAKLS</sequence>
<dbReference type="EMBL" id="BDGG01000007">
    <property type="protein sequence ID" value="GAV01678.1"/>
    <property type="molecule type" value="Genomic_DNA"/>
</dbReference>
<dbReference type="AlphaFoldDB" id="A0A1D1VPM7"/>
<dbReference type="STRING" id="947166.A0A1D1VPM7"/>
<proteinExistence type="predicted"/>
<keyword evidence="1" id="KW-0812">Transmembrane</keyword>
<dbReference type="InterPro" id="IPR055588">
    <property type="entry name" value="DUF7164"/>
</dbReference>